<organism evidence="1 2">
    <name type="scientific">Trifolium pratense</name>
    <name type="common">Red clover</name>
    <dbReference type="NCBI Taxonomy" id="57577"/>
    <lineage>
        <taxon>Eukaryota</taxon>
        <taxon>Viridiplantae</taxon>
        <taxon>Streptophyta</taxon>
        <taxon>Embryophyta</taxon>
        <taxon>Tracheophyta</taxon>
        <taxon>Spermatophyta</taxon>
        <taxon>Magnoliopsida</taxon>
        <taxon>eudicotyledons</taxon>
        <taxon>Gunneridae</taxon>
        <taxon>Pentapetalae</taxon>
        <taxon>rosids</taxon>
        <taxon>fabids</taxon>
        <taxon>Fabales</taxon>
        <taxon>Fabaceae</taxon>
        <taxon>Papilionoideae</taxon>
        <taxon>50 kb inversion clade</taxon>
        <taxon>NPAAA clade</taxon>
        <taxon>Hologalegina</taxon>
        <taxon>IRL clade</taxon>
        <taxon>Trifolieae</taxon>
        <taxon>Trifolium</taxon>
    </lineage>
</organism>
<dbReference type="Proteomes" id="UP000236291">
    <property type="component" value="Unassembled WGS sequence"/>
</dbReference>
<protein>
    <submittedName>
        <fullName evidence="1">Ribonuclease H</fullName>
    </submittedName>
</protein>
<gene>
    <name evidence="1" type="ORF">L195_g031867</name>
</gene>
<evidence type="ECO:0000313" key="1">
    <source>
        <dbReference type="EMBL" id="PNX75922.1"/>
    </source>
</evidence>
<reference evidence="1 2" key="2">
    <citation type="journal article" date="2017" name="Front. Plant Sci.">
        <title>Gene Classification and Mining of Molecular Markers Useful in Red Clover (Trifolium pratense) Breeding.</title>
        <authorList>
            <person name="Istvanek J."/>
            <person name="Dluhosova J."/>
            <person name="Dluhos P."/>
            <person name="Patkova L."/>
            <person name="Nedelnik J."/>
            <person name="Repkova J."/>
        </authorList>
    </citation>
    <scope>NUCLEOTIDE SEQUENCE [LARGE SCALE GENOMIC DNA]</scope>
    <source>
        <strain evidence="2">cv. Tatra</strain>
        <tissue evidence="1">Young leaves</tissue>
    </source>
</reference>
<dbReference type="AlphaFoldDB" id="A0A2K3LBL1"/>
<dbReference type="PANTHER" id="PTHR33116:SF86">
    <property type="entry name" value="REVERSE TRANSCRIPTASE DOMAIN-CONTAINING PROTEIN"/>
    <property type="match status" value="1"/>
</dbReference>
<accession>A0A2K3LBL1</accession>
<comment type="caution">
    <text evidence="1">The sequence shown here is derived from an EMBL/GenBank/DDBJ whole genome shotgun (WGS) entry which is preliminary data.</text>
</comment>
<dbReference type="STRING" id="57577.A0A2K3LBL1"/>
<sequence length="256" mass="29605">MERNEMERSGAEQSGMEYSFHTIVTERNVSISLFRKAGKETLIKAVAQAIPNYIMSCYKIPEGCCNNIESMLSKFWWGSSENQRKVHWLSWDRMGKSKSKGGLGFRGFSDFNKALLGKQCWRIITDETSLLSSVLKSRYFPKTNFMSANTGHQPSYAWRSLMHTREVIALGMRWSIGNGQQVKIWSDAWIPSTSNFKVWSPIKNLEPNDLVSKLIDVDTKQWKRDLVTNSFNNYEANQILSIPISWRLAEDKRIWN</sequence>
<evidence type="ECO:0000313" key="2">
    <source>
        <dbReference type="Proteomes" id="UP000236291"/>
    </source>
</evidence>
<name>A0A2K3LBL1_TRIPR</name>
<proteinExistence type="predicted"/>
<dbReference type="EMBL" id="ASHM01029834">
    <property type="protein sequence ID" value="PNX75922.1"/>
    <property type="molecule type" value="Genomic_DNA"/>
</dbReference>
<dbReference type="PANTHER" id="PTHR33116">
    <property type="entry name" value="REVERSE TRANSCRIPTASE ZINC-BINDING DOMAIN-CONTAINING PROTEIN-RELATED-RELATED"/>
    <property type="match status" value="1"/>
</dbReference>
<reference evidence="1 2" key="1">
    <citation type="journal article" date="2014" name="Am. J. Bot.">
        <title>Genome assembly and annotation for red clover (Trifolium pratense; Fabaceae).</title>
        <authorList>
            <person name="Istvanek J."/>
            <person name="Jaros M."/>
            <person name="Krenek A."/>
            <person name="Repkova J."/>
        </authorList>
    </citation>
    <scope>NUCLEOTIDE SEQUENCE [LARGE SCALE GENOMIC DNA]</scope>
    <source>
        <strain evidence="2">cv. Tatra</strain>
        <tissue evidence="1">Young leaves</tissue>
    </source>
</reference>